<sequence>MCKLPSNVRFRALVWLRIIDEAIDGRYAPFTEYLCPQSQYAAAARVPLIKSPSLRVPKPVERPPDIHPLPDDVTAYFVYPFTLEPHILRLEDSRRATLAAHAARRTAFLQSRAEAREKQRMRAEEERRRREEEEEQRRREALRRIAPGFEPSGGPLVPVKRASAVGPELGQATAQGGAGHERSRSVMDDLVDHLAALDSNREGP</sequence>
<dbReference type="AlphaFoldDB" id="A0A2H3K8H3"/>
<dbReference type="OrthoDB" id="2506317at2759"/>
<accession>A0A2H3K8H3</accession>
<dbReference type="Proteomes" id="UP000218811">
    <property type="component" value="Unassembled WGS sequence"/>
</dbReference>
<evidence type="ECO:0000256" key="1">
    <source>
        <dbReference type="SAM" id="MobiDB-lite"/>
    </source>
</evidence>
<reference evidence="2 3" key="1">
    <citation type="journal article" date="2012" name="Science">
        <title>The Paleozoic origin of enzymatic lignin decomposition reconstructed from 31 fungal genomes.</title>
        <authorList>
            <person name="Floudas D."/>
            <person name="Binder M."/>
            <person name="Riley R."/>
            <person name="Barry K."/>
            <person name="Blanchette R.A."/>
            <person name="Henrissat B."/>
            <person name="Martinez A.T."/>
            <person name="Otillar R."/>
            <person name="Spatafora J.W."/>
            <person name="Yadav J.S."/>
            <person name="Aerts A."/>
            <person name="Benoit I."/>
            <person name="Boyd A."/>
            <person name="Carlson A."/>
            <person name="Copeland A."/>
            <person name="Coutinho P.M."/>
            <person name="de Vries R.P."/>
            <person name="Ferreira P."/>
            <person name="Findley K."/>
            <person name="Foster B."/>
            <person name="Gaskell J."/>
            <person name="Glotzer D."/>
            <person name="Gorecki P."/>
            <person name="Heitman J."/>
            <person name="Hesse C."/>
            <person name="Hori C."/>
            <person name="Igarashi K."/>
            <person name="Jurgens J.A."/>
            <person name="Kallen N."/>
            <person name="Kersten P."/>
            <person name="Kohler A."/>
            <person name="Kuees U."/>
            <person name="Kumar T.K.A."/>
            <person name="Kuo A."/>
            <person name="LaButti K."/>
            <person name="Larrondo L.F."/>
            <person name="Lindquist E."/>
            <person name="Ling A."/>
            <person name="Lombard V."/>
            <person name="Lucas S."/>
            <person name="Lundell T."/>
            <person name="Martin R."/>
            <person name="McLaughlin D.J."/>
            <person name="Morgenstern I."/>
            <person name="Morin E."/>
            <person name="Murat C."/>
            <person name="Nagy L.G."/>
            <person name="Nolan M."/>
            <person name="Ohm R.A."/>
            <person name="Patyshakuliyeva A."/>
            <person name="Rokas A."/>
            <person name="Ruiz-Duenas F.J."/>
            <person name="Sabat G."/>
            <person name="Salamov A."/>
            <person name="Samejima M."/>
            <person name="Schmutz J."/>
            <person name="Slot J.C."/>
            <person name="St John F."/>
            <person name="Stenlid J."/>
            <person name="Sun H."/>
            <person name="Sun S."/>
            <person name="Syed K."/>
            <person name="Tsang A."/>
            <person name="Wiebenga A."/>
            <person name="Young D."/>
            <person name="Pisabarro A."/>
            <person name="Eastwood D.C."/>
            <person name="Martin F."/>
            <person name="Cullen D."/>
            <person name="Grigoriev I.V."/>
            <person name="Hibbett D.S."/>
        </authorList>
    </citation>
    <scope>NUCLEOTIDE SEQUENCE [LARGE SCALE GENOMIC DNA]</scope>
    <source>
        <strain evidence="2 3">MD-104</strain>
    </source>
</reference>
<name>A0A2H3K8H3_WOLCO</name>
<keyword evidence="3" id="KW-1185">Reference proteome</keyword>
<feature type="region of interest" description="Disordered" evidence="1">
    <location>
        <begin position="110"/>
        <end position="184"/>
    </location>
</feature>
<dbReference type="OMA" id="FTIEPHI"/>
<evidence type="ECO:0000313" key="3">
    <source>
        <dbReference type="Proteomes" id="UP000218811"/>
    </source>
</evidence>
<dbReference type="EMBL" id="KB468168">
    <property type="protein sequence ID" value="PCH44757.1"/>
    <property type="molecule type" value="Genomic_DNA"/>
</dbReference>
<evidence type="ECO:0000313" key="2">
    <source>
        <dbReference type="EMBL" id="PCH44757.1"/>
    </source>
</evidence>
<feature type="compositionally biased region" description="Basic and acidic residues" evidence="1">
    <location>
        <begin position="113"/>
        <end position="143"/>
    </location>
</feature>
<gene>
    <name evidence="2" type="ORF">WOLCODRAFT_19131</name>
</gene>
<organism evidence="2 3">
    <name type="scientific">Wolfiporia cocos (strain MD-104)</name>
    <name type="common">Brown rot fungus</name>
    <dbReference type="NCBI Taxonomy" id="742152"/>
    <lineage>
        <taxon>Eukaryota</taxon>
        <taxon>Fungi</taxon>
        <taxon>Dikarya</taxon>
        <taxon>Basidiomycota</taxon>
        <taxon>Agaricomycotina</taxon>
        <taxon>Agaricomycetes</taxon>
        <taxon>Polyporales</taxon>
        <taxon>Phaeolaceae</taxon>
        <taxon>Wolfiporia</taxon>
    </lineage>
</organism>
<protein>
    <submittedName>
        <fullName evidence="2">Uncharacterized protein</fullName>
    </submittedName>
</protein>
<proteinExistence type="predicted"/>